<dbReference type="EMBL" id="WNAL01000075">
    <property type="protein sequence ID" value="MTR83311.1"/>
    <property type="molecule type" value="Genomic_DNA"/>
</dbReference>
<evidence type="ECO:0000313" key="2">
    <source>
        <dbReference type="Proteomes" id="UP000446657"/>
    </source>
</evidence>
<comment type="caution">
    <text evidence="1">The sequence shown here is derived from an EMBL/GenBank/DDBJ whole genome shotgun (WGS) entry which is preliminary data.</text>
</comment>
<protein>
    <submittedName>
        <fullName evidence="1">Uncharacterized protein</fullName>
    </submittedName>
</protein>
<name>A0A844KSZ4_9FIRM</name>
<dbReference type="Proteomes" id="UP000446657">
    <property type="component" value="Unassembled WGS sequence"/>
</dbReference>
<dbReference type="RefSeq" id="WP_155177776.1">
    <property type="nucleotide sequence ID" value="NZ_WNAK01000022.1"/>
</dbReference>
<reference evidence="1 2" key="1">
    <citation type="journal article" date="2019" name="Nat. Med.">
        <title>A library of human gut bacterial isolates paired with longitudinal multiomics data enables mechanistic microbiome research.</title>
        <authorList>
            <person name="Poyet M."/>
            <person name="Groussin M."/>
            <person name="Gibbons S.M."/>
            <person name="Avila-Pacheco J."/>
            <person name="Jiang X."/>
            <person name="Kearney S.M."/>
            <person name="Perrotta A.R."/>
            <person name="Berdy B."/>
            <person name="Zhao S."/>
            <person name="Lieberman T.D."/>
            <person name="Swanson P.K."/>
            <person name="Smith M."/>
            <person name="Roesemann S."/>
            <person name="Alexander J.E."/>
            <person name="Rich S.A."/>
            <person name="Livny J."/>
            <person name="Vlamakis H."/>
            <person name="Clish C."/>
            <person name="Bullock K."/>
            <person name="Deik A."/>
            <person name="Scott J."/>
            <person name="Pierce K.A."/>
            <person name="Xavier R.J."/>
            <person name="Alm E.J."/>
        </authorList>
    </citation>
    <scope>NUCLEOTIDE SEQUENCE [LARGE SCALE GENOMIC DNA]</scope>
    <source>
        <strain evidence="1 2">BIOML-A1</strain>
    </source>
</reference>
<sequence>MGFMHKDEYEDFIIHQNATVISAEEISEMKQNLSPLIGAQFNVLSIPKEILKAFEPSQIGTIVGSLMDACIPQLSILTDSDMFNSVGLTKNEGILGDREGYPDYIHTSGKRLELKLLFVDNPNIEMKKPPTPREPSARLTQKVTFKNVIPEKDMLLVISYALKERTDNPNLFSPTIINLDIFPVYDCILARDRRMYNSHGGWFGYFETPTILSNQGKQKMAANIEIDYSSYGRKENEGKDLNEDTNFGKLKRIPYPPLQYYLKMSSSSFDNSKD</sequence>
<accession>A0A844KSZ4</accession>
<gene>
    <name evidence="1" type="ORF">GMD30_16975</name>
</gene>
<organism evidence="1 2">
    <name type="scientific">Roseburia faecis</name>
    <dbReference type="NCBI Taxonomy" id="301302"/>
    <lineage>
        <taxon>Bacteria</taxon>
        <taxon>Bacillati</taxon>
        <taxon>Bacillota</taxon>
        <taxon>Clostridia</taxon>
        <taxon>Lachnospirales</taxon>
        <taxon>Lachnospiraceae</taxon>
        <taxon>Roseburia</taxon>
    </lineage>
</organism>
<dbReference type="AlphaFoldDB" id="A0A844KSZ4"/>
<proteinExistence type="predicted"/>
<evidence type="ECO:0000313" key="1">
    <source>
        <dbReference type="EMBL" id="MTR83311.1"/>
    </source>
</evidence>